<reference evidence="4 5" key="1">
    <citation type="submission" date="2017-09" db="EMBL/GenBank/DDBJ databases">
        <title>Depth-based differentiation of microbial function through sediment-hosted aquifers and enrichment of novel symbionts in the deep terrestrial subsurface.</title>
        <authorList>
            <person name="Probst A.J."/>
            <person name="Ladd B."/>
            <person name="Jarett J.K."/>
            <person name="Geller-Mcgrath D.E."/>
            <person name="Sieber C.M."/>
            <person name="Emerson J.B."/>
            <person name="Anantharaman K."/>
            <person name="Thomas B.C."/>
            <person name="Malmstrom R."/>
            <person name="Stieglmeier M."/>
            <person name="Klingl A."/>
            <person name="Woyke T."/>
            <person name="Ryan C.M."/>
            <person name="Banfield J.F."/>
        </authorList>
    </citation>
    <scope>NUCLEOTIDE SEQUENCE [LARGE SCALE GENOMIC DNA]</scope>
    <source>
        <strain evidence="4">CG08_land_8_20_14_0_20_40_16</strain>
    </source>
</reference>
<dbReference type="GO" id="GO:0000160">
    <property type="term" value="P:phosphorelay signal transduction system"/>
    <property type="evidence" value="ECO:0007669"/>
    <property type="project" value="InterPro"/>
</dbReference>
<dbReference type="SMART" id="SM00448">
    <property type="entry name" value="REC"/>
    <property type="match status" value="1"/>
</dbReference>
<dbReference type="InterPro" id="IPR050595">
    <property type="entry name" value="Bact_response_regulator"/>
</dbReference>
<evidence type="ECO:0000313" key="4">
    <source>
        <dbReference type="EMBL" id="PIS42028.1"/>
    </source>
</evidence>
<dbReference type="CDD" id="cd17574">
    <property type="entry name" value="REC_OmpR"/>
    <property type="match status" value="1"/>
</dbReference>
<dbReference type="AlphaFoldDB" id="A0A2H0YU56"/>
<comment type="caution">
    <text evidence="4">The sequence shown here is derived from an EMBL/GenBank/DDBJ whole genome shotgun (WGS) entry which is preliminary data.</text>
</comment>
<feature type="modified residue" description="4-aspartylphosphate" evidence="2">
    <location>
        <position position="60"/>
    </location>
</feature>
<dbReference type="Pfam" id="PF00072">
    <property type="entry name" value="Response_reg"/>
    <property type="match status" value="1"/>
</dbReference>
<dbReference type="EMBL" id="PEXU01000062">
    <property type="protein sequence ID" value="PIS42028.1"/>
    <property type="molecule type" value="Genomic_DNA"/>
</dbReference>
<evidence type="ECO:0000313" key="5">
    <source>
        <dbReference type="Proteomes" id="UP000231542"/>
    </source>
</evidence>
<dbReference type="PANTHER" id="PTHR44591">
    <property type="entry name" value="STRESS RESPONSE REGULATOR PROTEIN 1"/>
    <property type="match status" value="1"/>
</dbReference>
<dbReference type="PANTHER" id="PTHR44591:SF3">
    <property type="entry name" value="RESPONSE REGULATORY DOMAIN-CONTAINING PROTEIN"/>
    <property type="match status" value="1"/>
</dbReference>
<keyword evidence="1 2" id="KW-0597">Phosphoprotein</keyword>
<dbReference type="PROSITE" id="PS50110">
    <property type="entry name" value="RESPONSE_REGULATORY"/>
    <property type="match status" value="1"/>
</dbReference>
<sequence length="130" mass="14538">MQITGVDSKKKILLVEDDSFLAGMYVSKLNLEDFEVSLADNGEDGLKIAKQKLPNLILLDILLPQMDGFEVLKRLKENPQTAKIPIILLTNLGQKKDVDRGLALGAKDYLIKAHFMPNEVIAKIKKILRP</sequence>
<protein>
    <submittedName>
        <fullName evidence="4">Response regulator</fullName>
    </submittedName>
</protein>
<evidence type="ECO:0000256" key="2">
    <source>
        <dbReference type="PROSITE-ProRule" id="PRU00169"/>
    </source>
</evidence>
<feature type="domain" description="Response regulatory" evidence="3">
    <location>
        <begin position="11"/>
        <end position="127"/>
    </location>
</feature>
<dbReference type="InterPro" id="IPR011006">
    <property type="entry name" value="CheY-like_superfamily"/>
</dbReference>
<organism evidence="4 5">
    <name type="scientific">Candidatus Kerfeldbacteria bacterium CG08_land_8_20_14_0_20_40_16</name>
    <dbReference type="NCBI Taxonomy" id="2014244"/>
    <lineage>
        <taxon>Bacteria</taxon>
        <taxon>Candidatus Kerfeldiibacteriota</taxon>
    </lineage>
</organism>
<dbReference type="Gene3D" id="3.40.50.2300">
    <property type="match status" value="1"/>
</dbReference>
<name>A0A2H0YU56_9BACT</name>
<evidence type="ECO:0000256" key="1">
    <source>
        <dbReference type="ARBA" id="ARBA00022553"/>
    </source>
</evidence>
<accession>A0A2H0YU56</accession>
<gene>
    <name evidence="4" type="ORF">COT24_05730</name>
</gene>
<evidence type="ECO:0000259" key="3">
    <source>
        <dbReference type="PROSITE" id="PS50110"/>
    </source>
</evidence>
<proteinExistence type="predicted"/>
<dbReference type="SUPFAM" id="SSF52172">
    <property type="entry name" value="CheY-like"/>
    <property type="match status" value="1"/>
</dbReference>
<dbReference type="InterPro" id="IPR001789">
    <property type="entry name" value="Sig_transdc_resp-reg_receiver"/>
</dbReference>
<dbReference type="Proteomes" id="UP000231542">
    <property type="component" value="Unassembled WGS sequence"/>
</dbReference>